<dbReference type="HOGENOM" id="CLU_1656987_0_0_3"/>
<name>B0C4E8_ACAM1</name>
<keyword evidence="3" id="KW-1185">Reference proteome</keyword>
<accession>B0C4E8</accession>
<reference evidence="2 3" key="1">
    <citation type="journal article" date="2008" name="Proc. Natl. Acad. Sci. U.S.A.">
        <title>Niche adaptation and genome expansion in the chlorophyll d-producing cyanobacterium Acaryochloris marina.</title>
        <authorList>
            <person name="Swingley W.D."/>
            <person name="Chen M."/>
            <person name="Cheung P.C."/>
            <person name="Conrad A.L."/>
            <person name="Dejesa L.C."/>
            <person name="Hao J."/>
            <person name="Honchak B.M."/>
            <person name="Karbach L.E."/>
            <person name="Kurdoglu A."/>
            <person name="Lahiri S."/>
            <person name="Mastrian S.D."/>
            <person name="Miyashita H."/>
            <person name="Page L."/>
            <person name="Ramakrishna P."/>
            <person name="Satoh S."/>
            <person name="Sattley W.M."/>
            <person name="Shimada Y."/>
            <person name="Taylor H.L."/>
            <person name="Tomo T."/>
            <person name="Tsuchiya T."/>
            <person name="Wang Z.T."/>
            <person name="Raymond J."/>
            <person name="Mimuro M."/>
            <person name="Blankenship R.E."/>
            <person name="Touchman J.W."/>
        </authorList>
    </citation>
    <scope>NUCLEOTIDE SEQUENCE [LARGE SCALE GENOMIC DNA]</scope>
    <source>
        <strain evidence="3">MBIC 11017</strain>
    </source>
</reference>
<dbReference type="KEGG" id="amr:AM1_3702"/>
<dbReference type="eggNOG" id="COG2931">
    <property type="taxonomic scope" value="Bacteria"/>
</dbReference>
<dbReference type="Pfam" id="PF14252">
    <property type="entry name" value="DUF4347"/>
    <property type="match status" value="1"/>
</dbReference>
<organism evidence="2 3">
    <name type="scientific">Acaryochloris marina (strain MBIC 11017)</name>
    <dbReference type="NCBI Taxonomy" id="329726"/>
    <lineage>
        <taxon>Bacteria</taxon>
        <taxon>Bacillati</taxon>
        <taxon>Cyanobacteriota</taxon>
        <taxon>Cyanophyceae</taxon>
        <taxon>Acaryochloridales</taxon>
        <taxon>Acaryochloridaceae</taxon>
        <taxon>Acaryochloris</taxon>
    </lineage>
</organism>
<dbReference type="AlphaFoldDB" id="B0C4E8"/>
<evidence type="ECO:0000259" key="1">
    <source>
        <dbReference type="Pfam" id="PF14252"/>
    </source>
</evidence>
<gene>
    <name evidence="2" type="ordered locus">AM1_3702</name>
</gene>
<sequence length="159" mass="18055">MLSAQSLLQNSPPTGDRPLTASTLVMVDAAVQNYPYLLASPLLGMEVCVLNAQTDGIAQMKSLLSQSQAWTNLYLICHSTPGRLKVGSTCLSEDNLWAYADQFRQWRSYLTQTTEMIIYSSKLSLFYHFRQIKNRLFSVSIFLMSDVSFKKSRTNHWLC</sequence>
<dbReference type="eggNOG" id="COG1357">
    <property type="taxonomic scope" value="Bacteria"/>
</dbReference>
<feature type="domain" description="DUF4347" evidence="1">
    <location>
        <begin position="24"/>
        <end position="123"/>
    </location>
</feature>
<dbReference type="Proteomes" id="UP000000268">
    <property type="component" value="Chromosome"/>
</dbReference>
<evidence type="ECO:0000313" key="3">
    <source>
        <dbReference type="Proteomes" id="UP000000268"/>
    </source>
</evidence>
<evidence type="ECO:0000313" key="2">
    <source>
        <dbReference type="EMBL" id="ABW28692.1"/>
    </source>
</evidence>
<proteinExistence type="predicted"/>
<dbReference type="InterPro" id="IPR025592">
    <property type="entry name" value="DUF4347"/>
</dbReference>
<protein>
    <recommendedName>
        <fullName evidence="1">DUF4347 domain-containing protein</fullName>
    </recommendedName>
</protein>
<dbReference type="EMBL" id="CP000828">
    <property type="protein sequence ID" value="ABW28692.1"/>
    <property type="molecule type" value="Genomic_DNA"/>
</dbReference>
<dbReference type="RefSeq" id="WP_012164072.1">
    <property type="nucleotide sequence ID" value="NC_009925.1"/>
</dbReference>
<dbReference type="STRING" id="329726.AM1_3702"/>